<dbReference type="EMBL" id="PZKC01000005">
    <property type="protein sequence ID" value="PTD96766.1"/>
    <property type="molecule type" value="Genomic_DNA"/>
</dbReference>
<dbReference type="AlphaFoldDB" id="A0A2T4IGC4"/>
<evidence type="ECO:0000259" key="5">
    <source>
        <dbReference type="Pfam" id="PF13439"/>
    </source>
</evidence>
<dbReference type="InterPro" id="IPR028098">
    <property type="entry name" value="Glyco_trans_4-like_N"/>
</dbReference>
<dbReference type="PANTHER" id="PTHR12526:SF640">
    <property type="entry name" value="COLANIC ACID BIOSYNTHESIS GLYCOSYLTRANSFERASE WCAL-RELATED"/>
    <property type="match status" value="1"/>
</dbReference>
<keyword evidence="7" id="KW-1185">Reference proteome</keyword>
<evidence type="ECO:0000256" key="3">
    <source>
        <dbReference type="ARBA" id="ARBA00022679"/>
    </source>
</evidence>
<dbReference type="Proteomes" id="UP000241193">
    <property type="component" value="Unassembled WGS sequence"/>
</dbReference>
<accession>A0A2T4IGC4</accession>
<dbReference type="SUPFAM" id="SSF53756">
    <property type="entry name" value="UDP-Glycosyltransferase/glycogen phosphorylase"/>
    <property type="match status" value="1"/>
</dbReference>
<evidence type="ECO:0000256" key="1">
    <source>
        <dbReference type="ARBA" id="ARBA00009481"/>
    </source>
</evidence>
<dbReference type="OrthoDB" id="9775208at2"/>
<dbReference type="Pfam" id="PF00534">
    <property type="entry name" value="Glycos_transf_1"/>
    <property type="match status" value="1"/>
</dbReference>
<feature type="domain" description="Glycosyltransferase subfamily 4-like N-terminal" evidence="5">
    <location>
        <begin position="99"/>
        <end position="208"/>
    </location>
</feature>
<keyword evidence="3 6" id="KW-0808">Transferase</keyword>
<dbReference type="InterPro" id="IPR001296">
    <property type="entry name" value="Glyco_trans_1"/>
</dbReference>
<dbReference type="Pfam" id="PF13439">
    <property type="entry name" value="Glyco_transf_4"/>
    <property type="match status" value="1"/>
</dbReference>
<proteinExistence type="inferred from homology"/>
<comment type="caution">
    <text evidence="6">The sequence shown here is derived from an EMBL/GenBank/DDBJ whole genome shotgun (WGS) entry which is preliminary data.</text>
</comment>
<dbReference type="Gene3D" id="3.40.50.2000">
    <property type="entry name" value="Glycogen Phosphorylase B"/>
    <property type="match status" value="2"/>
</dbReference>
<sequence length="421" mass="45659">MLDEKVTAGSPAVVVLSSLFPSKVQPGAGPFVRERMFRVGRRLPLCVVAPVPWFPLQSLLRRWRPHFRPGAPVHEVQQGFEVWYPRFLCVPGVLKRVDGLAMALGAYPRMRRLRRAGRLDLIDAHFGYPDGYAAVLLGRWLGVPVTITLRGTESRHAADPVLRPLLLKALLGAERVFAVADALKQVAVSIGVPAERITVVGNGVDTERFAPVDRARAREVLGLAENAPVLVSVGGLVERKGFHRVIELLPRLRERWPGLTYLIVGGASAEGNNRPQLEQQVAALGLQDTVRFLGSMPPDELRQPLSAADVFVLATRNEGWANVFLEAMACGLPVVTTDVGGNREVVDRDELGIVVPFGDAAALEAALDAALAKSWDRARIRRHAEDNAWDGRVDRLCAAFAELAGRHDAAGAAAGTLTGKV</sequence>
<protein>
    <submittedName>
        <fullName evidence="6">Glycosyl transferase family 1</fullName>
    </submittedName>
</protein>
<feature type="domain" description="Glycosyl transferase family 1" evidence="4">
    <location>
        <begin position="214"/>
        <end position="385"/>
    </location>
</feature>
<evidence type="ECO:0000313" key="7">
    <source>
        <dbReference type="Proteomes" id="UP000241193"/>
    </source>
</evidence>
<reference evidence="6 7" key="1">
    <citation type="submission" date="2018-03" db="EMBL/GenBank/DDBJ databases">
        <authorList>
            <person name="Keele B.F."/>
        </authorList>
    </citation>
    <scope>NUCLEOTIDE SEQUENCE [LARGE SCALE GENOMIC DNA]</scope>
    <source>
        <strain evidence="6 7">D20</strain>
    </source>
</reference>
<dbReference type="PANTHER" id="PTHR12526">
    <property type="entry name" value="GLYCOSYLTRANSFERASE"/>
    <property type="match status" value="1"/>
</dbReference>
<evidence type="ECO:0000256" key="2">
    <source>
        <dbReference type="ARBA" id="ARBA00022676"/>
    </source>
</evidence>
<name>A0A2T4IGC4_9RHOO</name>
<reference evidence="6 7" key="2">
    <citation type="submission" date="2018-04" db="EMBL/GenBank/DDBJ databases">
        <title>Thauera lacus sp. nov., isolated from an saline lake in Inner Mongolia, China.</title>
        <authorList>
            <person name="Liang Q.-Y."/>
        </authorList>
    </citation>
    <scope>NUCLEOTIDE SEQUENCE [LARGE SCALE GENOMIC DNA]</scope>
    <source>
        <strain evidence="6 7">D20</strain>
    </source>
</reference>
<organism evidence="6 7">
    <name type="scientific">Pseudothauera lacus</name>
    <dbReference type="NCBI Taxonomy" id="2136175"/>
    <lineage>
        <taxon>Bacteria</taxon>
        <taxon>Pseudomonadati</taxon>
        <taxon>Pseudomonadota</taxon>
        <taxon>Betaproteobacteria</taxon>
        <taxon>Rhodocyclales</taxon>
        <taxon>Zoogloeaceae</taxon>
        <taxon>Pseudothauera</taxon>
    </lineage>
</organism>
<comment type="similarity">
    <text evidence="1">Belongs to the glycosyltransferase group 1 family. Glycosyltransferase 4 subfamily.</text>
</comment>
<keyword evidence="2" id="KW-0328">Glycosyltransferase</keyword>
<gene>
    <name evidence="6" type="ORF">C8261_08100</name>
</gene>
<evidence type="ECO:0000259" key="4">
    <source>
        <dbReference type="Pfam" id="PF00534"/>
    </source>
</evidence>
<evidence type="ECO:0000313" key="6">
    <source>
        <dbReference type="EMBL" id="PTD96766.1"/>
    </source>
</evidence>
<dbReference type="GO" id="GO:0016757">
    <property type="term" value="F:glycosyltransferase activity"/>
    <property type="evidence" value="ECO:0007669"/>
    <property type="project" value="UniProtKB-KW"/>
</dbReference>